<dbReference type="Gene3D" id="2.130.10.10">
    <property type="entry name" value="YVTN repeat-like/Quinoprotein amine dehydrogenase"/>
    <property type="match status" value="1"/>
</dbReference>
<feature type="transmembrane region" description="Helical" evidence="1">
    <location>
        <begin position="49"/>
        <end position="69"/>
    </location>
</feature>
<keyword evidence="1" id="KW-0472">Membrane</keyword>
<dbReference type="Proteomes" id="UP000317178">
    <property type="component" value="Chromosome"/>
</dbReference>
<sequence length="540" mass="60041">MAEVEHKVTETKKNSFLFKYRWWILLGIIIIGGGLQTAAWFHYDDERTAQVFSFYPVTGGTGLALVLWWTFVSGFSKRTRLAGLALMALPAIVFLTLYKYERFQGDMLPTWSWRWQPSAAEKRANFISAQNSGDGELEQVTLSVSEGDWPHFRGDDWDGTVLDFGLDPDWDANPPQLLWKHPVGMGWSSFAVVGDYVFTQEQRGTSEKPEESVVCYDLQTGDQRWVYADPVWFSETLGSDGPRATPTFFDSKIYALGATGILNCLDASTGKLIWSRDILEDAEAGNLTWAMSASPLVYDDFVVCNPGGDQNKSVVKYNRNDGSIVWQSGSRAAGYAGAVLATIGDVRQLLVFDGDGLGSFGEATGEQLWFYEWTNQPKVNAALPVVLDDESIFISSGYAVGSARLKPVQDEDGAWAVEEVWVSKNKFRLKFQDAVLIGDYAYGADDGILAALDLSTGKRLWKKGRYGYGQIVRVDDYIIVLTEQGDLALVEATPEEMTELYRMPALQGGITWNHPAVAGDKLLIRNAEEAACYVLPRKEK</sequence>
<dbReference type="PANTHER" id="PTHR34512">
    <property type="entry name" value="CELL SURFACE PROTEIN"/>
    <property type="match status" value="1"/>
</dbReference>
<organism evidence="3 4">
    <name type="scientific">Polystyrenella longa</name>
    <dbReference type="NCBI Taxonomy" id="2528007"/>
    <lineage>
        <taxon>Bacteria</taxon>
        <taxon>Pseudomonadati</taxon>
        <taxon>Planctomycetota</taxon>
        <taxon>Planctomycetia</taxon>
        <taxon>Planctomycetales</taxon>
        <taxon>Planctomycetaceae</taxon>
        <taxon>Polystyrenella</taxon>
    </lineage>
</organism>
<keyword evidence="1" id="KW-0812">Transmembrane</keyword>
<dbReference type="OrthoDB" id="7051554at2"/>
<feature type="transmembrane region" description="Helical" evidence="1">
    <location>
        <begin position="81"/>
        <end position="100"/>
    </location>
</feature>
<evidence type="ECO:0000313" key="3">
    <source>
        <dbReference type="EMBL" id="QDU79848.1"/>
    </source>
</evidence>
<keyword evidence="4" id="KW-1185">Reference proteome</keyword>
<proteinExistence type="predicted"/>
<accession>A0A518CKU4</accession>
<dbReference type="PANTHER" id="PTHR34512:SF30">
    <property type="entry name" value="OUTER MEMBRANE PROTEIN ASSEMBLY FACTOR BAMB"/>
    <property type="match status" value="1"/>
</dbReference>
<dbReference type="InterPro" id="IPR011047">
    <property type="entry name" value="Quinoprotein_ADH-like_sf"/>
</dbReference>
<dbReference type="EMBL" id="CP036281">
    <property type="protein sequence ID" value="QDU79848.1"/>
    <property type="molecule type" value="Genomic_DNA"/>
</dbReference>
<gene>
    <name evidence="3" type="ORF">Pla110_15670</name>
</gene>
<dbReference type="AlphaFoldDB" id="A0A518CKU4"/>
<name>A0A518CKU4_9PLAN</name>
<protein>
    <submittedName>
        <fullName evidence="3">Outer membrane biogenesis protein BamB</fullName>
    </submittedName>
</protein>
<dbReference type="InterPro" id="IPR015943">
    <property type="entry name" value="WD40/YVTN_repeat-like_dom_sf"/>
</dbReference>
<dbReference type="KEGG" id="plon:Pla110_15670"/>
<dbReference type="SUPFAM" id="SSF50998">
    <property type="entry name" value="Quinoprotein alcohol dehydrogenase-like"/>
    <property type="match status" value="1"/>
</dbReference>
<feature type="domain" description="Pyrrolo-quinoline quinone repeat" evidence="2">
    <location>
        <begin position="210"/>
        <end position="462"/>
    </location>
</feature>
<dbReference type="InterPro" id="IPR002372">
    <property type="entry name" value="PQQ_rpt_dom"/>
</dbReference>
<keyword evidence="1" id="KW-1133">Transmembrane helix</keyword>
<evidence type="ECO:0000259" key="2">
    <source>
        <dbReference type="Pfam" id="PF13360"/>
    </source>
</evidence>
<dbReference type="Pfam" id="PF13360">
    <property type="entry name" value="PQQ_2"/>
    <property type="match status" value="1"/>
</dbReference>
<evidence type="ECO:0000313" key="4">
    <source>
        <dbReference type="Proteomes" id="UP000317178"/>
    </source>
</evidence>
<reference evidence="3 4" key="1">
    <citation type="submission" date="2019-02" db="EMBL/GenBank/DDBJ databases">
        <title>Deep-cultivation of Planctomycetes and their phenomic and genomic characterization uncovers novel biology.</title>
        <authorList>
            <person name="Wiegand S."/>
            <person name="Jogler M."/>
            <person name="Boedeker C."/>
            <person name="Pinto D."/>
            <person name="Vollmers J."/>
            <person name="Rivas-Marin E."/>
            <person name="Kohn T."/>
            <person name="Peeters S.H."/>
            <person name="Heuer A."/>
            <person name="Rast P."/>
            <person name="Oberbeckmann S."/>
            <person name="Bunk B."/>
            <person name="Jeske O."/>
            <person name="Meyerdierks A."/>
            <person name="Storesund J.E."/>
            <person name="Kallscheuer N."/>
            <person name="Luecker S."/>
            <person name="Lage O.M."/>
            <person name="Pohl T."/>
            <person name="Merkel B.J."/>
            <person name="Hornburger P."/>
            <person name="Mueller R.-W."/>
            <person name="Bruemmer F."/>
            <person name="Labrenz M."/>
            <person name="Spormann A.M."/>
            <person name="Op den Camp H."/>
            <person name="Overmann J."/>
            <person name="Amann R."/>
            <person name="Jetten M.S.M."/>
            <person name="Mascher T."/>
            <person name="Medema M.H."/>
            <person name="Devos D.P."/>
            <person name="Kaster A.-K."/>
            <person name="Ovreas L."/>
            <person name="Rohde M."/>
            <person name="Galperin M.Y."/>
            <person name="Jogler C."/>
        </authorList>
    </citation>
    <scope>NUCLEOTIDE SEQUENCE [LARGE SCALE GENOMIC DNA]</scope>
    <source>
        <strain evidence="3 4">Pla110</strain>
    </source>
</reference>
<dbReference type="RefSeq" id="WP_144994778.1">
    <property type="nucleotide sequence ID" value="NZ_CP036281.1"/>
</dbReference>
<evidence type="ECO:0000256" key="1">
    <source>
        <dbReference type="SAM" id="Phobius"/>
    </source>
</evidence>
<feature type="transmembrane region" description="Helical" evidence="1">
    <location>
        <begin position="22"/>
        <end position="43"/>
    </location>
</feature>